<dbReference type="OrthoDB" id="1755920at2"/>
<reference evidence="2" key="1">
    <citation type="submission" date="2007-10" db="EMBL/GenBank/DDBJ databases">
        <title>Complete genome of Alkaliphilus oremlandii OhILAs.</title>
        <authorList>
            <person name="Copeland A."/>
            <person name="Lucas S."/>
            <person name="Lapidus A."/>
            <person name="Barry K."/>
            <person name="Detter J.C."/>
            <person name="Glavina del Rio T."/>
            <person name="Hammon N."/>
            <person name="Israni S."/>
            <person name="Dalin E."/>
            <person name="Tice H."/>
            <person name="Pitluck S."/>
            <person name="Chain P."/>
            <person name="Malfatti S."/>
            <person name="Shin M."/>
            <person name="Vergez L."/>
            <person name="Schmutz J."/>
            <person name="Larimer F."/>
            <person name="Land M."/>
            <person name="Hauser L."/>
            <person name="Kyrpides N."/>
            <person name="Mikhailova N."/>
            <person name="Stolz J.F."/>
            <person name="Dawson A."/>
            <person name="Fisher E."/>
            <person name="Crable B."/>
            <person name="Perera E."/>
            <person name="Lisak J."/>
            <person name="Ranganathan M."/>
            <person name="Basu P."/>
            <person name="Richardson P."/>
        </authorList>
    </citation>
    <scope>NUCLEOTIDE SEQUENCE [LARGE SCALE GENOMIC DNA]</scope>
    <source>
        <strain evidence="2">OhILAs</strain>
    </source>
</reference>
<dbReference type="AlphaFoldDB" id="A8MEE2"/>
<accession>A8MEE2</accession>
<dbReference type="KEGG" id="aoe:Clos_0043"/>
<protein>
    <submittedName>
        <fullName evidence="1">Uncharacterized protein</fullName>
    </submittedName>
</protein>
<name>A8MEE2_ALKOO</name>
<sequence length="138" mass="15809">MAYVVIGDRFVDSEDILKTILKGTEFKKVKDLTKGSKREDTLVFQIIQDVNQLKKELDTEESGIAIDDEELVEELMSLADEIAYNIEEFLPEEVVCYVYSYHYDEGLEEIRTIVVAASEEIGGLRLRDVAERILRSVD</sequence>
<evidence type="ECO:0000313" key="1">
    <source>
        <dbReference type="EMBL" id="ABW17613.1"/>
    </source>
</evidence>
<dbReference type="Proteomes" id="UP000000269">
    <property type="component" value="Chromosome"/>
</dbReference>
<gene>
    <name evidence="1" type="ordered locus">Clos_0043</name>
</gene>
<keyword evidence="2" id="KW-1185">Reference proteome</keyword>
<dbReference type="EMBL" id="CP000853">
    <property type="protein sequence ID" value="ABW17613.1"/>
    <property type="molecule type" value="Genomic_DNA"/>
</dbReference>
<proteinExistence type="predicted"/>
<dbReference type="STRING" id="350688.Clos_0043"/>
<organism evidence="1 2">
    <name type="scientific">Alkaliphilus oremlandii (strain OhILAs)</name>
    <name type="common">Clostridium oremlandii (strain OhILAs)</name>
    <dbReference type="NCBI Taxonomy" id="350688"/>
    <lineage>
        <taxon>Bacteria</taxon>
        <taxon>Bacillati</taxon>
        <taxon>Bacillota</taxon>
        <taxon>Clostridia</taxon>
        <taxon>Peptostreptococcales</taxon>
        <taxon>Natronincolaceae</taxon>
        <taxon>Alkaliphilus</taxon>
    </lineage>
</organism>
<dbReference type="eggNOG" id="ENOG5032S6B">
    <property type="taxonomic scope" value="Bacteria"/>
</dbReference>
<dbReference type="HOGENOM" id="CLU_149930_1_0_9"/>
<dbReference type="RefSeq" id="WP_012157928.1">
    <property type="nucleotide sequence ID" value="NC_009922.1"/>
</dbReference>
<evidence type="ECO:0000313" key="2">
    <source>
        <dbReference type="Proteomes" id="UP000000269"/>
    </source>
</evidence>